<dbReference type="InterPro" id="IPR036736">
    <property type="entry name" value="ACP-like_sf"/>
</dbReference>
<dbReference type="Gene3D" id="3.40.50.12780">
    <property type="entry name" value="N-terminal domain of ligase-like"/>
    <property type="match status" value="2"/>
</dbReference>
<dbReference type="PANTHER" id="PTHR44845">
    <property type="entry name" value="CARRIER DOMAIN-CONTAINING PROTEIN"/>
    <property type="match status" value="1"/>
</dbReference>
<evidence type="ECO:0000256" key="4">
    <source>
        <dbReference type="ARBA" id="ARBA00022598"/>
    </source>
</evidence>
<dbReference type="SUPFAM" id="SSF52777">
    <property type="entry name" value="CoA-dependent acyltransferases"/>
    <property type="match status" value="2"/>
</dbReference>
<dbReference type="Gene3D" id="1.10.1200.10">
    <property type="entry name" value="ACP-like"/>
    <property type="match status" value="1"/>
</dbReference>
<dbReference type="SMART" id="SM00823">
    <property type="entry name" value="PKS_PP"/>
    <property type="match status" value="1"/>
</dbReference>
<comment type="caution">
    <text evidence="7">The sequence shown here is derived from an EMBL/GenBank/DDBJ whole genome shotgun (WGS) entry which is preliminary data.</text>
</comment>
<dbReference type="PROSITE" id="PS00455">
    <property type="entry name" value="AMP_BINDING"/>
    <property type="match status" value="1"/>
</dbReference>
<dbReference type="InterPro" id="IPR010080">
    <property type="entry name" value="Thioester_reductase-like_dom"/>
</dbReference>
<dbReference type="Proteomes" id="UP001589610">
    <property type="component" value="Unassembled WGS sequence"/>
</dbReference>
<dbReference type="PANTHER" id="PTHR44845:SF6">
    <property type="entry name" value="BETA-ALANINE-ACTIVATING ENZYME"/>
    <property type="match status" value="1"/>
</dbReference>
<sequence>MSTLSYAQERLWFLDRLTPGDGTYNMVVCERLIGSLDADALERALGEVVARHEALRTVFPEVGGLPSATVLDPVPLVMERLDLTGEPPHASLDGPSDGSSGGSPHGPPDGPRGGGAGVSREREREGERALEALLAERSNRPFDLVNGPLLRATLVRTGFDEHVLLVVVHHIAGDAWSIEQVMFGELASLYAAFTLGLPSPLPPPALQYADYVRGQRGQPVDISDVVRELDGVPVLELPTDRPRQAVRTTEGGLVIHRIPLELWRGITGMARAERCTPFMAVLAAYQVLLSRYTGQDDFCVGTPVAGRTEEEFEKVFGVFINTLALRADLAGDPTFRETLKRVRRRAFTMYGHASVPFEHVVSELRVDRDPARTPVFQTMLMLGNPDAGSLDLDGIRTEPVASGLAVAKFDLSLDVIVYPTHVQLMFAYNTGLFDRSTVERMGAQLETLFRSIVSDPGRRLSRLEILPAAERAIVLGGASVPDPGDVLSEGPPVWGPGDVLSDDPVRSSGPVPSGRPGWPARPVRPAHGAGEFLDRLIARQAARTPDAPAVITPAVPGVPAASAAPGEGSAVLTYGELDRASDVVADRLRPLLERPVGAGTAGGGEALVALALAAGPEAIVALLGILKAGAAYLPLDPAQPAERLAYLLADSGARAVIADGAELAGFTGPVVSRADLARWTDGALVGTAPARGSGAESLAPEGPRAGDDATAERTSAREAGVENLGLDGSRAGDDMAPARGAGAENLERAAYVIYTSGSTGRPKGVVVGHRALSHLARSFRDLHGFGPGERVLMVPPLSFDASAGDVFPALISGAALVLHPAPASLTGPALAALCAEHSITMVDTASALWQQWVEELDEITAPITTMMVGGEGVPVERLRAWAALTGGRVAFHNHYGPTEATVCATSYRTVDGAELGAATHLPIGTALPHTRVYVLDRHGNPAPIGVPGEIHIGGECLARGYLGRPGRTAGSFLPDPFSSRPGARMYATGDLGRYRPDGNLEFLGRTDRQVKVHGNRIEPGEVEAACLAHPGVREAVVTADPRRLVAYLVGDRLTVAELRAFLAGRLPGYMLPGAVVTLPALPLTSHGKVDLRALPEPDADGDAPPYEPPREGTERVIAGIWADALKVEPGRGDNFFDLGGHSLLAPRIVSRITAELGVPVPMTALFAATDLAGLAAAVDERLGLPDAGSRMAGALPHAGSSPASPAGATPASHAGSARAGGSADGWTPAAADLVDLYAEAVLPGDIAYTGAPVPGGPPRRVLLTGATGFLGAYLLAGLLGTTGAEVHCLVRGGTPAGRLRDNLDRYGLWDERFDGRIVPHAGDLALPGLGLTAGEFAQLADSADLVVHNGALVNFALPYRRLRRANVGAVLEILRLAASGRVTAPVHLVSTLGVHLTPGERTVREGDPLPDPGPLHLGYDRSKWVADRIAGAARETGLPIAIHRPARVSADSRTGRSVPGDFLGRLFATCARLGAVPEGERIDMAPVDHVASAIVHLATSRATGDFHYHNPRVLTSEELAEGLREHGFPVRLTPGDRWRRLVRDRLELGDDLPIAPYPAFFAEYGALPGPSFDCSATEGLLAAAGLVCPPADGKLLDLYLGDHIGTGVLPGGSRA</sequence>
<evidence type="ECO:0000256" key="2">
    <source>
        <dbReference type="ARBA" id="ARBA00022450"/>
    </source>
</evidence>
<dbReference type="SUPFAM" id="SSF47336">
    <property type="entry name" value="ACP-like"/>
    <property type="match status" value="1"/>
</dbReference>
<dbReference type="NCBIfam" id="TIGR01746">
    <property type="entry name" value="Thioester-redct"/>
    <property type="match status" value="1"/>
</dbReference>
<evidence type="ECO:0000313" key="8">
    <source>
        <dbReference type="Proteomes" id="UP001589610"/>
    </source>
</evidence>
<evidence type="ECO:0000256" key="3">
    <source>
        <dbReference type="ARBA" id="ARBA00022553"/>
    </source>
</evidence>
<dbReference type="InterPro" id="IPR020845">
    <property type="entry name" value="AMP-binding_CS"/>
</dbReference>
<dbReference type="Gene3D" id="3.30.559.10">
    <property type="entry name" value="Chloramphenicol acetyltransferase-like domain"/>
    <property type="match status" value="2"/>
</dbReference>
<dbReference type="Pfam" id="PF07993">
    <property type="entry name" value="NAD_binding_4"/>
    <property type="match status" value="1"/>
</dbReference>
<keyword evidence="2" id="KW-0596">Phosphopantetheine</keyword>
<dbReference type="Pfam" id="PF00501">
    <property type="entry name" value="AMP-binding"/>
    <property type="match status" value="1"/>
</dbReference>
<dbReference type="EMBL" id="JBHMBS010000009">
    <property type="protein sequence ID" value="MFB9677874.1"/>
    <property type="molecule type" value="Genomic_DNA"/>
</dbReference>
<dbReference type="InterPro" id="IPR020806">
    <property type="entry name" value="PKS_PP-bd"/>
</dbReference>
<dbReference type="InterPro" id="IPR001242">
    <property type="entry name" value="Condensation_dom"/>
</dbReference>
<keyword evidence="8" id="KW-1185">Reference proteome</keyword>
<gene>
    <name evidence="7" type="ORF">ACFFRH_20530</name>
</gene>
<dbReference type="CDD" id="cd05930">
    <property type="entry name" value="A_NRPS"/>
    <property type="match status" value="1"/>
</dbReference>
<dbReference type="InterPro" id="IPR036291">
    <property type="entry name" value="NAD(P)-bd_dom_sf"/>
</dbReference>
<feature type="region of interest" description="Disordered" evidence="5">
    <location>
        <begin position="481"/>
        <end position="525"/>
    </location>
</feature>
<dbReference type="SUPFAM" id="SSF51735">
    <property type="entry name" value="NAD(P)-binding Rossmann-fold domains"/>
    <property type="match status" value="1"/>
</dbReference>
<dbReference type="NCBIfam" id="TIGR01733">
    <property type="entry name" value="AA-adenyl-dom"/>
    <property type="match status" value="1"/>
</dbReference>
<dbReference type="InterPro" id="IPR042099">
    <property type="entry name" value="ANL_N_sf"/>
</dbReference>
<keyword evidence="3" id="KW-0597">Phosphoprotein</keyword>
<dbReference type="CDD" id="cd05235">
    <property type="entry name" value="SDR_e1"/>
    <property type="match status" value="1"/>
</dbReference>
<accession>A0ABV5TFU4</accession>
<dbReference type="InterPro" id="IPR045851">
    <property type="entry name" value="AMP-bd_C_sf"/>
</dbReference>
<proteinExistence type="predicted"/>
<evidence type="ECO:0000256" key="1">
    <source>
        <dbReference type="ARBA" id="ARBA00001957"/>
    </source>
</evidence>
<protein>
    <submittedName>
        <fullName evidence="7">Amino acid adenylation domain-containing protein</fullName>
    </submittedName>
</protein>
<dbReference type="InterPro" id="IPR025110">
    <property type="entry name" value="AMP-bd_C"/>
</dbReference>
<dbReference type="RefSeq" id="WP_386158664.1">
    <property type="nucleotide sequence ID" value="NZ_JBHMBS010000009.1"/>
</dbReference>
<feature type="domain" description="Carrier" evidence="6">
    <location>
        <begin position="1108"/>
        <end position="1182"/>
    </location>
</feature>
<dbReference type="InterPro" id="IPR013120">
    <property type="entry name" value="FAR_NAD-bd"/>
</dbReference>
<feature type="region of interest" description="Disordered" evidence="5">
    <location>
        <begin position="1193"/>
        <end position="1221"/>
    </location>
</feature>
<dbReference type="SUPFAM" id="SSF56801">
    <property type="entry name" value="Acetyl-CoA synthetase-like"/>
    <property type="match status" value="1"/>
</dbReference>
<dbReference type="Gene3D" id="3.30.300.30">
    <property type="match status" value="1"/>
</dbReference>
<dbReference type="Pfam" id="PF13193">
    <property type="entry name" value="AMP-binding_C"/>
    <property type="match status" value="1"/>
</dbReference>
<evidence type="ECO:0000256" key="5">
    <source>
        <dbReference type="SAM" id="MobiDB-lite"/>
    </source>
</evidence>
<dbReference type="CDD" id="cd19531">
    <property type="entry name" value="LCL_NRPS-like"/>
    <property type="match status" value="1"/>
</dbReference>
<evidence type="ECO:0000259" key="6">
    <source>
        <dbReference type="PROSITE" id="PS50075"/>
    </source>
</evidence>
<dbReference type="PROSITE" id="PS50075">
    <property type="entry name" value="CARRIER"/>
    <property type="match status" value="1"/>
</dbReference>
<comment type="cofactor">
    <cofactor evidence="1">
        <name>pantetheine 4'-phosphate</name>
        <dbReference type="ChEBI" id="CHEBI:47942"/>
    </cofactor>
</comment>
<dbReference type="Gene3D" id="3.30.559.30">
    <property type="entry name" value="Nonribosomal peptide synthetase, condensation domain"/>
    <property type="match status" value="1"/>
</dbReference>
<evidence type="ECO:0000313" key="7">
    <source>
        <dbReference type="EMBL" id="MFB9677874.1"/>
    </source>
</evidence>
<dbReference type="Pfam" id="PF00668">
    <property type="entry name" value="Condensation"/>
    <property type="match status" value="2"/>
</dbReference>
<dbReference type="InterPro" id="IPR009081">
    <property type="entry name" value="PP-bd_ACP"/>
</dbReference>
<name>A0ABV5TFU4_9ACTN</name>
<dbReference type="Gene3D" id="3.40.50.720">
    <property type="entry name" value="NAD(P)-binding Rossmann-like Domain"/>
    <property type="match status" value="1"/>
</dbReference>
<dbReference type="InterPro" id="IPR000873">
    <property type="entry name" value="AMP-dep_synth/lig_dom"/>
</dbReference>
<dbReference type="InterPro" id="IPR023213">
    <property type="entry name" value="CAT-like_dom_sf"/>
</dbReference>
<organism evidence="7 8">
    <name type="scientific">Streptosporangium vulgare</name>
    <dbReference type="NCBI Taxonomy" id="46190"/>
    <lineage>
        <taxon>Bacteria</taxon>
        <taxon>Bacillati</taxon>
        <taxon>Actinomycetota</taxon>
        <taxon>Actinomycetes</taxon>
        <taxon>Streptosporangiales</taxon>
        <taxon>Streptosporangiaceae</taxon>
        <taxon>Streptosporangium</taxon>
    </lineage>
</organism>
<dbReference type="InterPro" id="IPR010071">
    <property type="entry name" value="AA_adenyl_dom"/>
</dbReference>
<keyword evidence="4" id="KW-0436">Ligase</keyword>
<reference evidence="7 8" key="1">
    <citation type="submission" date="2024-09" db="EMBL/GenBank/DDBJ databases">
        <authorList>
            <person name="Sun Q."/>
            <person name="Mori K."/>
        </authorList>
    </citation>
    <scope>NUCLEOTIDE SEQUENCE [LARGE SCALE GENOMIC DNA]</scope>
    <source>
        <strain evidence="7 8">JCM 3028</strain>
    </source>
</reference>
<feature type="region of interest" description="Disordered" evidence="5">
    <location>
        <begin position="84"/>
        <end position="127"/>
    </location>
</feature>
<feature type="compositionally biased region" description="Basic and acidic residues" evidence="5">
    <location>
        <begin position="704"/>
        <end position="720"/>
    </location>
</feature>
<dbReference type="Pfam" id="PF00550">
    <property type="entry name" value="PP-binding"/>
    <property type="match status" value="1"/>
</dbReference>
<feature type="region of interest" description="Disordered" evidence="5">
    <location>
        <begin position="687"/>
        <end position="739"/>
    </location>
</feature>